<dbReference type="Gene3D" id="3.40.50.720">
    <property type="entry name" value="NAD(P)-binding Rossmann-like Domain"/>
    <property type="match status" value="1"/>
</dbReference>
<evidence type="ECO:0000256" key="10">
    <source>
        <dbReference type="ARBA" id="ARBA00073635"/>
    </source>
</evidence>
<dbReference type="GO" id="GO:0004792">
    <property type="term" value="F:thiosulfate-cyanide sulfurtransferase activity"/>
    <property type="evidence" value="ECO:0007669"/>
    <property type="project" value="TreeGrafter"/>
</dbReference>
<dbReference type="GO" id="GO:0005524">
    <property type="term" value="F:ATP binding"/>
    <property type="evidence" value="ECO:0007669"/>
    <property type="project" value="UniProtKB-KW"/>
</dbReference>
<dbReference type="EC" id="2.7.7.80" evidence="9"/>
<comment type="similarity">
    <text evidence="2">Belongs to the HesA/MoeB/ThiF family.</text>
</comment>
<evidence type="ECO:0000256" key="2">
    <source>
        <dbReference type="ARBA" id="ARBA00009919"/>
    </source>
</evidence>
<dbReference type="NCBIfam" id="NF004281">
    <property type="entry name" value="PRK05690.1"/>
    <property type="match status" value="1"/>
</dbReference>
<dbReference type="RefSeq" id="WP_248996885.1">
    <property type="nucleotide sequence ID" value="NZ_JAKIKP010000017.1"/>
</dbReference>
<evidence type="ECO:0000256" key="9">
    <source>
        <dbReference type="ARBA" id="ARBA00066884"/>
    </source>
</evidence>
<evidence type="ECO:0000256" key="8">
    <source>
        <dbReference type="ARBA" id="ARBA00063809"/>
    </source>
</evidence>
<comment type="pathway">
    <text evidence="1">Cofactor biosynthesis; molybdopterin biosynthesis.</text>
</comment>
<evidence type="ECO:0000256" key="11">
    <source>
        <dbReference type="ARBA" id="ARBA00075110"/>
    </source>
</evidence>
<evidence type="ECO:0000256" key="12">
    <source>
        <dbReference type="ARBA" id="ARBA00075328"/>
    </source>
</evidence>
<dbReference type="Pfam" id="PF00899">
    <property type="entry name" value="ThiF"/>
    <property type="match status" value="1"/>
</dbReference>
<evidence type="ECO:0000259" key="14">
    <source>
        <dbReference type="Pfam" id="PF00899"/>
    </source>
</evidence>
<dbReference type="InterPro" id="IPR012730">
    <property type="entry name" value="Mopterin_Synthase_Sase_MoeB"/>
</dbReference>
<comment type="caution">
    <text evidence="15">The sequence shown here is derived from an EMBL/GenBank/DDBJ whole genome shotgun (WGS) entry which is preliminary data.</text>
</comment>
<dbReference type="GO" id="GO:0061605">
    <property type="term" value="F:molybdopterin-synthase adenylyltransferase activity"/>
    <property type="evidence" value="ECO:0007669"/>
    <property type="project" value="UniProtKB-EC"/>
</dbReference>
<dbReference type="FunFam" id="3.40.50.720:FF:000033">
    <property type="entry name" value="Adenylyltransferase and sulfurtransferase MOCS3"/>
    <property type="match status" value="1"/>
</dbReference>
<name>A0A9X1ZRE8_9GAMM</name>
<reference evidence="15" key="1">
    <citation type="submission" date="2022-01" db="EMBL/GenBank/DDBJ databases">
        <title>Whole genome-based taxonomy of the Shewanellaceae.</title>
        <authorList>
            <person name="Martin-Rodriguez A.J."/>
        </authorList>
    </citation>
    <scope>NUCLEOTIDE SEQUENCE</scope>
    <source>
        <strain evidence="15">DSM 16422</strain>
    </source>
</reference>
<protein>
    <recommendedName>
        <fullName evidence="10">Molybdopterin-synthase adenylyltransferase</fullName>
        <ecNumber evidence="9">2.7.7.80</ecNumber>
    </recommendedName>
    <alternativeName>
        <fullName evidence="13">MoaD protein adenylase</fullName>
    </alternativeName>
    <alternativeName>
        <fullName evidence="11">Molybdopterin-converting factor subunit 1 adenylase</fullName>
    </alternativeName>
    <alternativeName>
        <fullName evidence="12">Sulfur carrier protein MoaD adenylyltransferase</fullName>
    </alternativeName>
</protein>
<dbReference type="GO" id="GO:0005829">
    <property type="term" value="C:cytosol"/>
    <property type="evidence" value="ECO:0007669"/>
    <property type="project" value="TreeGrafter"/>
</dbReference>
<comment type="catalytic activity">
    <reaction evidence="6">
        <text>[molybdopterin-synthase sulfur-carrier protein]-C-terminal Gly-Gly + ATP + H(+) = [molybdopterin-synthase sulfur-carrier protein]-C-terminal Gly-Gly-AMP + diphosphate</text>
        <dbReference type="Rhea" id="RHEA:43616"/>
        <dbReference type="Rhea" id="RHEA-COMP:12159"/>
        <dbReference type="Rhea" id="RHEA-COMP:12202"/>
        <dbReference type="ChEBI" id="CHEBI:15378"/>
        <dbReference type="ChEBI" id="CHEBI:30616"/>
        <dbReference type="ChEBI" id="CHEBI:33019"/>
        <dbReference type="ChEBI" id="CHEBI:90618"/>
        <dbReference type="ChEBI" id="CHEBI:90778"/>
        <dbReference type="EC" id="2.7.7.80"/>
    </reaction>
</comment>
<evidence type="ECO:0000256" key="4">
    <source>
        <dbReference type="ARBA" id="ARBA00022741"/>
    </source>
</evidence>
<proteinExistence type="inferred from homology"/>
<dbReference type="SUPFAM" id="SSF69572">
    <property type="entry name" value="Activating enzymes of the ubiquitin-like proteins"/>
    <property type="match status" value="1"/>
</dbReference>
<evidence type="ECO:0000256" key="6">
    <source>
        <dbReference type="ARBA" id="ARBA00052218"/>
    </source>
</evidence>
<dbReference type="GO" id="GO:0008146">
    <property type="term" value="F:sulfotransferase activity"/>
    <property type="evidence" value="ECO:0007669"/>
    <property type="project" value="TreeGrafter"/>
</dbReference>
<dbReference type="AlphaFoldDB" id="A0A9X1ZRE8"/>
<dbReference type="EMBL" id="JAKIKP010000017">
    <property type="protein sequence ID" value="MCL1144217.1"/>
    <property type="molecule type" value="Genomic_DNA"/>
</dbReference>
<dbReference type="CDD" id="cd00757">
    <property type="entry name" value="ThiF_MoeB_HesA_family"/>
    <property type="match status" value="1"/>
</dbReference>
<dbReference type="InterPro" id="IPR000594">
    <property type="entry name" value="ThiF_NAD_FAD-bd"/>
</dbReference>
<accession>A0A9X1ZRE8</accession>
<keyword evidence="5" id="KW-0067">ATP-binding</keyword>
<feature type="domain" description="THIF-type NAD/FAD binding fold" evidence="14">
    <location>
        <begin position="22"/>
        <end position="255"/>
    </location>
</feature>
<evidence type="ECO:0000313" key="16">
    <source>
        <dbReference type="Proteomes" id="UP001139333"/>
    </source>
</evidence>
<keyword evidence="16" id="KW-1185">Reference proteome</keyword>
<evidence type="ECO:0000256" key="13">
    <source>
        <dbReference type="ARBA" id="ARBA00078531"/>
    </source>
</evidence>
<comment type="function">
    <text evidence="7">Catalyzes the adenylation by ATP of the carboxyl group of the C-terminal glycine of sulfur carrier protein MoaD.</text>
</comment>
<dbReference type="PANTHER" id="PTHR10953">
    <property type="entry name" value="UBIQUITIN-ACTIVATING ENZYME E1"/>
    <property type="match status" value="1"/>
</dbReference>
<dbReference type="GO" id="GO:0006777">
    <property type="term" value="P:Mo-molybdopterin cofactor biosynthetic process"/>
    <property type="evidence" value="ECO:0007669"/>
    <property type="project" value="InterPro"/>
</dbReference>
<organism evidence="15 16">
    <name type="scientific">Shewanella gaetbuli</name>
    <dbReference type="NCBI Taxonomy" id="220752"/>
    <lineage>
        <taxon>Bacteria</taxon>
        <taxon>Pseudomonadati</taxon>
        <taxon>Pseudomonadota</taxon>
        <taxon>Gammaproteobacteria</taxon>
        <taxon>Alteromonadales</taxon>
        <taxon>Shewanellaceae</taxon>
        <taxon>Shewanella</taxon>
    </lineage>
</organism>
<dbReference type="InterPro" id="IPR045886">
    <property type="entry name" value="ThiF/MoeB/HesA"/>
</dbReference>
<comment type="subunit">
    <text evidence="8">Homodimer. Forms a stable heterotetrameric complex of 2 MoeB and 2 MoaD during adenylation of MoaD.</text>
</comment>
<evidence type="ECO:0000256" key="5">
    <source>
        <dbReference type="ARBA" id="ARBA00022840"/>
    </source>
</evidence>
<sequence>MSQPTSTPLDDDILSDNEMLRYSRQISIKSMDIEGQEKLKLAKVLVIGAGGLGCAASQYLAVAGVGEITIVDFDTVELSNLQRQVLHHDANVGQAKVDSAKQALSQLNPLITINAINAFLDESQLNTLVAEHHLILDCTDNVLIREQLNQCCFEHKTPLVSAAAIRMEGTVTVFDYQQHSPCYHCYSQLFGEQQLTCVESGILAPVVGLVGCIQATEAIKVIAEMGTNLAGRILMIDAMTMEFRELKLPKQPHCKQCSGQN</sequence>
<dbReference type="GO" id="GO:0008641">
    <property type="term" value="F:ubiquitin-like modifier activating enzyme activity"/>
    <property type="evidence" value="ECO:0007669"/>
    <property type="project" value="InterPro"/>
</dbReference>
<evidence type="ECO:0000256" key="1">
    <source>
        <dbReference type="ARBA" id="ARBA00005046"/>
    </source>
</evidence>
<dbReference type="PANTHER" id="PTHR10953:SF194">
    <property type="entry name" value="MOLYBDOPTERIN-SYNTHASE ADENYLYLTRANSFERASE"/>
    <property type="match status" value="1"/>
</dbReference>
<dbReference type="NCBIfam" id="TIGR02355">
    <property type="entry name" value="moeB"/>
    <property type="match status" value="1"/>
</dbReference>
<keyword evidence="4" id="KW-0547">Nucleotide-binding</keyword>
<keyword evidence="15" id="KW-0548">Nucleotidyltransferase</keyword>
<dbReference type="InterPro" id="IPR035985">
    <property type="entry name" value="Ubiquitin-activating_enz"/>
</dbReference>
<evidence type="ECO:0000256" key="3">
    <source>
        <dbReference type="ARBA" id="ARBA00022679"/>
    </source>
</evidence>
<keyword evidence="3 15" id="KW-0808">Transferase</keyword>
<evidence type="ECO:0000256" key="7">
    <source>
        <dbReference type="ARBA" id="ARBA00055169"/>
    </source>
</evidence>
<dbReference type="Proteomes" id="UP001139333">
    <property type="component" value="Unassembled WGS sequence"/>
</dbReference>
<gene>
    <name evidence="15" type="primary">moeB</name>
    <name evidence="15" type="ORF">L2672_16180</name>
</gene>
<evidence type="ECO:0000313" key="15">
    <source>
        <dbReference type="EMBL" id="MCL1144217.1"/>
    </source>
</evidence>